<dbReference type="EMBL" id="CM042046">
    <property type="protein sequence ID" value="KAI3676062.1"/>
    <property type="molecule type" value="Genomic_DNA"/>
</dbReference>
<reference evidence="1 2" key="2">
    <citation type="journal article" date="2022" name="Mol. Ecol. Resour.">
        <title>The genomes of chicory, endive, great burdock and yacon provide insights into Asteraceae paleo-polyploidization history and plant inulin production.</title>
        <authorList>
            <person name="Fan W."/>
            <person name="Wang S."/>
            <person name="Wang H."/>
            <person name="Wang A."/>
            <person name="Jiang F."/>
            <person name="Liu H."/>
            <person name="Zhao H."/>
            <person name="Xu D."/>
            <person name="Zhang Y."/>
        </authorList>
    </citation>
    <scope>NUCLEOTIDE SEQUENCE [LARGE SCALE GENOMIC DNA]</scope>
    <source>
        <strain evidence="2">cv. Yunnan</strain>
        <tissue evidence="1">Leaves</tissue>
    </source>
</reference>
<keyword evidence="2" id="KW-1185">Reference proteome</keyword>
<protein>
    <submittedName>
        <fullName evidence="1">Uncharacterized protein</fullName>
    </submittedName>
</protein>
<organism evidence="1 2">
    <name type="scientific">Smallanthus sonchifolius</name>
    <dbReference type="NCBI Taxonomy" id="185202"/>
    <lineage>
        <taxon>Eukaryota</taxon>
        <taxon>Viridiplantae</taxon>
        <taxon>Streptophyta</taxon>
        <taxon>Embryophyta</taxon>
        <taxon>Tracheophyta</taxon>
        <taxon>Spermatophyta</taxon>
        <taxon>Magnoliopsida</taxon>
        <taxon>eudicotyledons</taxon>
        <taxon>Gunneridae</taxon>
        <taxon>Pentapetalae</taxon>
        <taxon>asterids</taxon>
        <taxon>campanulids</taxon>
        <taxon>Asterales</taxon>
        <taxon>Asteraceae</taxon>
        <taxon>Asteroideae</taxon>
        <taxon>Heliantheae alliance</taxon>
        <taxon>Millerieae</taxon>
        <taxon>Smallanthus</taxon>
    </lineage>
</organism>
<reference evidence="2" key="1">
    <citation type="journal article" date="2022" name="Mol. Ecol. Resour.">
        <title>The genomes of chicory, endive, great burdock and yacon provide insights into Asteraceae palaeo-polyploidization history and plant inulin production.</title>
        <authorList>
            <person name="Fan W."/>
            <person name="Wang S."/>
            <person name="Wang H."/>
            <person name="Wang A."/>
            <person name="Jiang F."/>
            <person name="Liu H."/>
            <person name="Zhao H."/>
            <person name="Xu D."/>
            <person name="Zhang Y."/>
        </authorList>
    </citation>
    <scope>NUCLEOTIDE SEQUENCE [LARGE SCALE GENOMIC DNA]</scope>
    <source>
        <strain evidence="2">cv. Yunnan</strain>
    </source>
</reference>
<dbReference type="Proteomes" id="UP001056120">
    <property type="component" value="Linkage Group LG29"/>
</dbReference>
<sequence>MIITESGMNSNSVYIAQRDSTVPSALFTPKVWTQTGPHCQALTSAQMMTYLYRIINRDSTLRLSPNPLLFHNAKNMNTTKEILQDRNRGLEAMDDDQPLTWDVSSFAYSSNTRYTLDNLVNHVDNESIIQLLKHNFGPGGNAFPILAVCKPLGILKNSNVARWTRKDLPFRMSDYDTPVTEETHAVVITGFYTMKDHPRPLDHSIEIKCNWGPTWGTNGFAWVTAEAFTMVAEPIIITE</sequence>
<name>A0ACB8XX52_9ASTR</name>
<accession>A0ACB8XX52</accession>
<comment type="caution">
    <text evidence="1">The sequence shown here is derived from an EMBL/GenBank/DDBJ whole genome shotgun (WGS) entry which is preliminary data.</text>
</comment>
<proteinExistence type="predicted"/>
<gene>
    <name evidence="1" type="ORF">L1987_85659</name>
</gene>
<evidence type="ECO:0000313" key="2">
    <source>
        <dbReference type="Proteomes" id="UP001056120"/>
    </source>
</evidence>
<evidence type="ECO:0000313" key="1">
    <source>
        <dbReference type="EMBL" id="KAI3676062.1"/>
    </source>
</evidence>